<name>A0AAV4QZG9_CAEEX</name>
<accession>A0AAV4QZG9</accession>
<dbReference type="EMBL" id="BPLR01007233">
    <property type="protein sequence ID" value="GIY15428.1"/>
    <property type="molecule type" value="Genomic_DNA"/>
</dbReference>
<protein>
    <submittedName>
        <fullName evidence="2">Uncharacterized protein</fullName>
    </submittedName>
</protein>
<keyword evidence="3" id="KW-1185">Reference proteome</keyword>
<reference evidence="2 3" key="1">
    <citation type="submission" date="2021-06" db="EMBL/GenBank/DDBJ databases">
        <title>Caerostris extrusa draft genome.</title>
        <authorList>
            <person name="Kono N."/>
            <person name="Arakawa K."/>
        </authorList>
    </citation>
    <scope>NUCLEOTIDE SEQUENCE [LARGE SCALE GENOMIC DNA]</scope>
</reference>
<gene>
    <name evidence="2" type="ORF">CEXT_707191</name>
</gene>
<comment type="caution">
    <text evidence="2">The sequence shown here is derived from an EMBL/GenBank/DDBJ whole genome shotgun (WGS) entry which is preliminary data.</text>
</comment>
<feature type="region of interest" description="Disordered" evidence="1">
    <location>
        <begin position="1"/>
        <end position="28"/>
    </location>
</feature>
<organism evidence="2 3">
    <name type="scientific">Caerostris extrusa</name>
    <name type="common">Bark spider</name>
    <name type="synonym">Caerostris bankana</name>
    <dbReference type="NCBI Taxonomy" id="172846"/>
    <lineage>
        <taxon>Eukaryota</taxon>
        <taxon>Metazoa</taxon>
        <taxon>Ecdysozoa</taxon>
        <taxon>Arthropoda</taxon>
        <taxon>Chelicerata</taxon>
        <taxon>Arachnida</taxon>
        <taxon>Araneae</taxon>
        <taxon>Araneomorphae</taxon>
        <taxon>Entelegynae</taxon>
        <taxon>Araneoidea</taxon>
        <taxon>Araneidae</taxon>
        <taxon>Caerostris</taxon>
    </lineage>
</organism>
<evidence type="ECO:0000256" key="1">
    <source>
        <dbReference type="SAM" id="MobiDB-lite"/>
    </source>
</evidence>
<proteinExistence type="predicted"/>
<sequence length="169" mass="18854">MDNNNLKSNTSGVNEYNVKNSNESERNSEISILNNPSEKNCFQIQDAVIVNVQRENANKPVDFLNLDSVNKTPQKDETAVENNNLSNYVRNNNPTRNGQNFVKNKDHLPTAVFPINKEKNLDMEANNDSDISSPISTTDWSRGLFPAAAIQPVTVLKPKGIEPSEKVIL</sequence>
<evidence type="ECO:0000313" key="2">
    <source>
        <dbReference type="EMBL" id="GIY15428.1"/>
    </source>
</evidence>
<evidence type="ECO:0000313" key="3">
    <source>
        <dbReference type="Proteomes" id="UP001054945"/>
    </source>
</evidence>
<feature type="compositionally biased region" description="Polar residues" evidence="1">
    <location>
        <begin position="1"/>
        <end position="19"/>
    </location>
</feature>
<dbReference type="Proteomes" id="UP001054945">
    <property type="component" value="Unassembled WGS sequence"/>
</dbReference>
<dbReference type="AlphaFoldDB" id="A0AAV4QZG9"/>